<dbReference type="HOGENOM" id="CLU_196090_0_0_5"/>
<evidence type="ECO:0000313" key="1">
    <source>
        <dbReference type="EMBL" id="AAV96923.1"/>
    </source>
</evidence>
<proteinExistence type="predicted"/>
<dbReference type="KEGG" id="sil:SPO3702"/>
<dbReference type="PaxDb" id="246200-SPO3702"/>
<dbReference type="AlphaFoldDB" id="Q5LM62"/>
<evidence type="ECO:0008006" key="3">
    <source>
        <dbReference type="Google" id="ProtNLM"/>
    </source>
</evidence>
<dbReference type="Proteomes" id="UP000001023">
    <property type="component" value="Chromosome"/>
</dbReference>
<sequence>MTEGVTLLFAEPGLIGQHEEPTMQIDRSKPETPHLHALSGQISTLQGPCVGCSDCVGLCKALIDTLVVPDLVLTRKRETS</sequence>
<accession>Q5LM62</accession>
<dbReference type="EMBL" id="CP000031">
    <property type="protein sequence ID" value="AAV96923.1"/>
    <property type="molecule type" value="Genomic_DNA"/>
</dbReference>
<evidence type="ECO:0000313" key="2">
    <source>
        <dbReference type="Proteomes" id="UP000001023"/>
    </source>
</evidence>
<name>Q5LM62_RUEPO</name>
<dbReference type="eggNOG" id="ENOG5032YPZ">
    <property type="taxonomic scope" value="Bacteria"/>
</dbReference>
<protein>
    <recommendedName>
        <fullName evidence="3">4Fe-4S ferredoxin-type domain-containing protein</fullName>
    </recommendedName>
</protein>
<reference evidence="1 2" key="2">
    <citation type="journal article" date="2014" name="Stand. Genomic Sci.">
        <title>An updated genome annotation for the model marine bacterium Ruegeria pomeroyi DSS-3.</title>
        <authorList>
            <person name="Rivers A.R."/>
            <person name="Smith C.B."/>
            <person name="Moran M.A."/>
        </authorList>
    </citation>
    <scope>GENOME REANNOTATION</scope>
    <source>
        <strain evidence="2">ATCC 700808 / DSM 15171 / DSS-3</strain>
    </source>
</reference>
<dbReference type="STRING" id="246200.SPO3702"/>
<keyword evidence="2" id="KW-1185">Reference proteome</keyword>
<organism evidence="1 2">
    <name type="scientific">Ruegeria pomeroyi (strain ATCC 700808 / DSM 15171 / DSS-3)</name>
    <name type="common">Silicibacter pomeroyi</name>
    <dbReference type="NCBI Taxonomy" id="246200"/>
    <lineage>
        <taxon>Bacteria</taxon>
        <taxon>Pseudomonadati</taxon>
        <taxon>Pseudomonadota</taxon>
        <taxon>Alphaproteobacteria</taxon>
        <taxon>Rhodobacterales</taxon>
        <taxon>Roseobacteraceae</taxon>
        <taxon>Ruegeria</taxon>
    </lineage>
</organism>
<reference evidence="1 2" key="1">
    <citation type="journal article" date="2004" name="Nature">
        <title>Genome sequence of Silicibacter pomeroyi reveals adaptations to the marine environment.</title>
        <authorList>
            <person name="Moran M.A."/>
            <person name="Buchan A."/>
            <person name="Gonzalez J.M."/>
            <person name="Heidelberg J.F."/>
            <person name="Whitman W.B."/>
            <person name="Kiene R.P."/>
            <person name="Henriksen J.R."/>
            <person name="King G.M."/>
            <person name="Belas R."/>
            <person name="Fuqua C."/>
            <person name="Brinkac L."/>
            <person name="Lewis M."/>
            <person name="Johri S."/>
            <person name="Weaver B."/>
            <person name="Pai G."/>
            <person name="Eisen J.A."/>
            <person name="Rahe E."/>
            <person name="Sheldon W.M."/>
            <person name="Ye W."/>
            <person name="Miller T.R."/>
            <person name="Carlton J."/>
            <person name="Rasko D.A."/>
            <person name="Paulsen I.T."/>
            <person name="Ren Q."/>
            <person name="Daugherty S.C."/>
            <person name="Deboy R.T."/>
            <person name="Dodson R.J."/>
            <person name="Durkin A.S."/>
            <person name="Madupu R."/>
            <person name="Nelson W.C."/>
            <person name="Sullivan S.A."/>
            <person name="Rosovitz M.J."/>
            <person name="Haft D.H."/>
            <person name="Selengut J."/>
            <person name="Ward N."/>
        </authorList>
    </citation>
    <scope>NUCLEOTIDE SEQUENCE [LARGE SCALE GENOMIC DNA]</scope>
    <source>
        <strain evidence="2">ATCC 700808 / DSM 15171 / DSS-3</strain>
    </source>
</reference>
<gene>
    <name evidence="1" type="ordered locus">SPO3702</name>
</gene>